<name>A0A1V0RMS3_9RHOB</name>
<proteinExistence type="predicted"/>
<evidence type="ECO:0000313" key="2">
    <source>
        <dbReference type="Proteomes" id="UP000192273"/>
    </source>
</evidence>
<gene>
    <name evidence="1" type="ORF">ROSMUCSMR3_01596</name>
</gene>
<dbReference type="KEGG" id="rmm:ROSMUCSMR3_01596"/>
<organism evidence="1 2">
    <name type="scientific">Roseovarius mucosus</name>
    <dbReference type="NCBI Taxonomy" id="215743"/>
    <lineage>
        <taxon>Bacteria</taxon>
        <taxon>Pseudomonadati</taxon>
        <taxon>Pseudomonadota</taxon>
        <taxon>Alphaproteobacteria</taxon>
        <taxon>Rhodobacterales</taxon>
        <taxon>Roseobacteraceae</taxon>
        <taxon>Roseovarius</taxon>
    </lineage>
</organism>
<protein>
    <submittedName>
        <fullName evidence="1">Uncharacterized protein</fullName>
    </submittedName>
</protein>
<dbReference type="AlphaFoldDB" id="A0A1V0RMS3"/>
<dbReference type="EMBL" id="CP020474">
    <property type="protein sequence ID" value="ARE83080.1"/>
    <property type="molecule type" value="Genomic_DNA"/>
</dbReference>
<keyword evidence="2" id="KW-1185">Reference proteome</keyword>
<sequence length="67" mass="7320">MRVPRVVAGTLPVGHSRIGDHGKTQAGTGWNMRYGLAGTRPVLPAREPLRSNLGRSALYTIRSLCHR</sequence>
<accession>A0A1V0RMS3</accession>
<dbReference type="Proteomes" id="UP000192273">
    <property type="component" value="Chromosome"/>
</dbReference>
<reference evidence="1 2" key="1">
    <citation type="submission" date="2017-03" db="EMBL/GenBank/DDBJ databases">
        <title>Genome Sequence of Roseovarius mucosus strain SMR3 Isolated from a culture of the Diatom Skeletonema marinoi.</title>
        <authorList>
            <person name="Topel M."/>
            <person name="Pinder M."/>
            <person name="Johansson O.N."/>
            <person name="Kourtchenko O."/>
            <person name="Godhe A."/>
            <person name="Clarke A.K."/>
        </authorList>
    </citation>
    <scope>NUCLEOTIDE SEQUENCE [LARGE SCALE GENOMIC DNA]</scope>
    <source>
        <strain evidence="1 2">SMR3</strain>
    </source>
</reference>
<evidence type="ECO:0000313" key="1">
    <source>
        <dbReference type="EMBL" id="ARE83080.1"/>
    </source>
</evidence>